<evidence type="ECO:0000313" key="4">
    <source>
        <dbReference type="Proteomes" id="UP000565468"/>
    </source>
</evidence>
<accession>A0A848M4M2</accession>
<dbReference type="EMBL" id="JABBPN010000005">
    <property type="protein sequence ID" value="NMO95725.1"/>
    <property type="molecule type" value="Genomic_DNA"/>
</dbReference>
<dbReference type="PANTHER" id="PTHR35024:SF4">
    <property type="entry name" value="POLYMER-FORMING CYTOSKELETAL PROTEIN"/>
    <property type="match status" value="1"/>
</dbReference>
<organism evidence="3 4">
    <name type="scientific">Paenibacillus lemnae</name>
    <dbReference type="NCBI Taxonomy" id="1330551"/>
    <lineage>
        <taxon>Bacteria</taxon>
        <taxon>Bacillati</taxon>
        <taxon>Bacillota</taxon>
        <taxon>Bacilli</taxon>
        <taxon>Bacillales</taxon>
        <taxon>Paenibacillaceae</taxon>
        <taxon>Paenibacillus</taxon>
    </lineage>
</organism>
<keyword evidence="4" id="KW-1185">Reference proteome</keyword>
<evidence type="ECO:0000313" key="3">
    <source>
        <dbReference type="EMBL" id="NMO95725.1"/>
    </source>
</evidence>
<sequence length="136" mass="14174">MKKSRKKKKQAAQGPATLISQGSLVEGKLSCETDLRIDGQFQGDIESTAHVTIGEGAVARSTITAVEVIVAGTVYGDINAEEKLTITRTGQMYGDVAAASLIIMEGGVLNGASHMNHCPESSSPAEPLALHRPEAG</sequence>
<feature type="region of interest" description="Disordered" evidence="2">
    <location>
        <begin position="114"/>
        <end position="136"/>
    </location>
</feature>
<dbReference type="InterPro" id="IPR007607">
    <property type="entry name" value="BacA/B"/>
</dbReference>
<protein>
    <submittedName>
        <fullName evidence="3">Polymer-forming cytoskeletal protein</fullName>
    </submittedName>
</protein>
<dbReference type="RefSeq" id="WP_169504497.1">
    <property type="nucleotide sequence ID" value="NZ_JABBPN010000005.1"/>
</dbReference>
<dbReference type="PANTHER" id="PTHR35024">
    <property type="entry name" value="HYPOTHETICAL CYTOSOLIC PROTEIN"/>
    <property type="match status" value="1"/>
</dbReference>
<evidence type="ECO:0000256" key="2">
    <source>
        <dbReference type="SAM" id="MobiDB-lite"/>
    </source>
</evidence>
<name>A0A848M4M2_PAELE</name>
<evidence type="ECO:0000256" key="1">
    <source>
        <dbReference type="ARBA" id="ARBA00044755"/>
    </source>
</evidence>
<proteinExistence type="inferred from homology"/>
<dbReference type="Pfam" id="PF04519">
    <property type="entry name" value="Bactofilin"/>
    <property type="match status" value="1"/>
</dbReference>
<gene>
    <name evidence="3" type="ORF">HII30_08055</name>
</gene>
<reference evidence="3 4" key="1">
    <citation type="submission" date="2020-04" db="EMBL/GenBank/DDBJ databases">
        <title>Paenibacillus algicola sp. nov., a novel marine bacterium producing alginate lyase.</title>
        <authorList>
            <person name="Huang H."/>
        </authorList>
    </citation>
    <scope>NUCLEOTIDE SEQUENCE [LARGE SCALE GENOMIC DNA]</scope>
    <source>
        <strain evidence="3 4">L7-75</strain>
    </source>
</reference>
<dbReference type="AlphaFoldDB" id="A0A848M4M2"/>
<comment type="caution">
    <text evidence="3">The sequence shown here is derived from an EMBL/GenBank/DDBJ whole genome shotgun (WGS) entry which is preliminary data.</text>
</comment>
<comment type="similarity">
    <text evidence="1">Belongs to the bactofilin family.</text>
</comment>
<dbReference type="Proteomes" id="UP000565468">
    <property type="component" value="Unassembled WGS sequence"/>
</dbReference>